<sequence>MTARIETDLSDRLNRLAVMQGRSKSWVVGAAIKSYLDAELAFVEAVEDGLADLRQGRTVPHDEVVTRFRSRFGSGA</sequence>
<dbReference type="AlphaFoldDB" id="A0A178MVJ8"/>
<dbReference type="EMBL" id="LWQU01000112">
    <property type="protein sequence ID" value="OAN54424.1"/>
    <property type="molecule type" value="Genomic_DNA"/>
</dbReference>
<dbReference type="OrthoDB" id="7359471at2"/>
<gene>
    <name evidence="1" type="ORF">A6A05_08510</name>
</gene>
<dbReference type="CDD" id="cd22233">
    <property type="entry name" value="RHH_CopAso-like"/>
    <property type="match status" value="1"/>
</dbReference>
<keyword evidence="2" id="KW-1185">Reference proteome</keyword>
<dbReference type="PANTHER" id="PTHR40688">
    <property type="match status" value="1"/>
</dbReference>
<proteinExistence type="predicted"/>
<dbReference type="InterPro" id="IPR052991">
    <property type="entry name" value="Non-func_TypeII_TA_Antitoxin"/>
</dbReference>
<reference evidence="1 2" key="1">
    <citation type="submission" date="2016-04" db="EMBL/GenBank/DDBJ databases">
        <title>Draft genome sequence of freshwater magnetotactic bacteria Magnetospirillum marisnigri SP-1 and Magnetospirillum moscoviense BB-1.</title>
        <authorList>
            <person name="Koziaeva V."/>
            <person name="Dziuba M.V."/>
            <person name="Ivanov T.M."/>
            <person name="Kuznetsov B."/>
            <person name="Grouzdev D.S."/>
        </authorList>
    </citation>
    <scope>NUCLEOTIDE SEQUENCE [LARGE SCALE GENOMIC DNA]</scope>
    <source>
        <strain evidence="1 2">BB-1</strain>
    </source>
</reference>
<evidence type="ECO:0000313" key="2">
    <source>
        <dbReference type="Proteomes" id="UP000078543"/>
    </source>
</evidence>
<comment type="caution">
    <text evidence="1">The sequence shown here is derived from an EMBL/GenBank/DDBJ whole genome shotgun (WGS) entry which is preliminary data.</text>
</comment>
<dbReference type="InterPro" id="IPR010985">
    <property type="entry name" value="Ribbon_hlx_hlx"/>
</dbReference>
<protein>
    <submittedName>
        <fullName evidence="1">Uncharacterized protein</fullName>
    </submittedName>
</protein>
<dbReference type="GO" id="GO:0006355">
    <property type="term" value="P:regulation of DNA-templated transcription"/>
    <property type="evidence" value="ECO:0007669"/>
    <property type="project" value="InterPro"/>
</dbReference>
<organism evidence="1 2">
    <name type="scientific">Magnetospirillum moscoviense</name>
    <dbReference type="NCBI Taxonomy" id="1437059"/>
    <lineage>
        <taxon>Bacteria</taxon>
        <taxon>Pseudomonadati</taxon>
        <taxon>Pseudomonadota</taxon>
        <taxon>Alphaproteobacteria</taxon>
        <taxon>Rhodospirillales</taxon>
        <taxon>Rhodospirillaceae</taxon>
        <taxon>Magnetospirillum</taxon>
    </lineage>
</organism>
<accession>A0A178MVJ8</accession>
<dbReference type="STRING" id="1437059.A6A05_08510"/>
<dbReference type="SUPFAM" id="SSF47598">
    <property type="entry name" value="Ribbon-helix-helix"/>
    <property type="match status" value="1"/>
</dbReference>
<dbReference type="Proteomes" id="UP000078543">
    <property type="component" value="Unassembled WGS sequence"/>
</dbReference>
<evidence type="ECO:0000313" key="1">
    <source>
        <dbReference type="EMBL" id="OAN54424.1"/>
    </source>
</evidence>
<dbReference type="PANTHER" id="PTHR40688:SF2">
    <property type="entry name" value="RIBBON-HELIX-HELIX PROTEIN COPG DOMAIN-CONTAINING PROTEIN"/>
    <property type="match status" value="1"/>
</dbReference>
<name>A0A178MVJ8_9PROT</name>